<dbReference type="Proteomes" id="UP001176961">
    <property type="component" value="Unassembled WGS sequence"/>
</dbReference>
<name>A0AA36MA92_CYLNA</name>
<feature type="region of interest" description="Disordered" evidence="1">
    <location>
        <begin position="39"/>
        <end position="69"/>
    </location>
</feature>
<evidence type="ECO:0000313" key="2">
    <source>
        <dbReference type="EMBL" id="CAJ0605344.1"/>
    </source>
</evidence>
<reference evidence="2" key="1">
    <citation type="submission" date="2023-07" db="EMBL/GenBank/DDBJ databases">
        <authorList>
            <consortium name="CYATHOMIX"/>
        </authorList>
    </citation>
    <scope>NUCLEOTIDE SEQUENCE</scope>
    <source>
        <strain evidence="2">N/A</strain>
    </source>
</reference>
<protein>
    <submittedName>
        <fullName evidence="2">Uncharacterized protein</fullName>
    </submittedName>
</protein>
<dbReference type="AlphaFoldDB" id="A0AA36MA92"/>
<sequence>MGFYDEDEDLFSNVPIYDRSSQEPESKRLRLDLSLQPSTSWANEHPYSSFDETLDKPDTVDADDDDDRDPAEIEARLSKLRLIGMKKRPGHALRRYLLNKVAKGLEANPWLSTVYTEKDLRKKLRRYILGLVVRACENEGVEDCQLDRTNEEAFRFIDRLNDELVQSLAAVGTFSSEQIRCARSNCQKAFVPRKTATALVSRINGNYTQCQVPECPKSIDNNDDVNYLIVEGGSYSHRLEIPDFQQSITKLLCFCTFHGGLYEMMFDLIHMKWNLYNNCLVHVKKILEEKHFKDSDDVIDELPADVIKSLVHHQMARYFCFWAFGDVEMWERNGCTLFQLINISDWR</sequence>
<organism evidence="2 3">
    <name type="scientific">Cylicocyclus nassatus</name>
    <name type="common">Nematode worm</name>
    <dbReference type="NCBI Taxonomy" id="53992"/>
    <lineage>
        <taxon>Eukaryota</taxon>
        <taxon>Metazoa</taxon>
        <taxon>Ecdysozoa</taxon>
        <taxon>Nematoda</taxon>
        <taxon>Chromadorea</taxon>
        <taxon>Rhabditida</taxon>
        <taxon>Rhabditina</taxon>
        <taxon>Rhabditomorpha</taxon>
        <taxon>Strongyloidea</taxon>
        <taxon>Strongylidae</taxon>
        <taxon>Cylicocyclus</taxon>
    </lineage>
</organism>
<proteinExistence type="predicted"/>
<dbReference type="EMBL" id="CATQJL010000316">
    <property type="protein sequence ID" value="CAJ0605344.1"/>
    <property type="molecule type" value="Genomic_DNA"/>
</dbReference>
<keyword evidence="3" id="KW-1185">Reference proteome</keyword>
<comment type="caution">
    <text evidence="2">The sequence shown here is derived from an EMBL/GenBank/DDBJ whole genome shotgun (WGS) entry which is preliminary data.</text>
</comment>
<gene>
    <name evidence="2" type="ORF">CYNAS_LOCUS17327</name>
</gene>
<feature type="compositionally biased region" description="Acidic residues" evidence="1">
    <location>
        <begin position="60"/>
        <end position="69"/>
    </location>
</feature>
<evidence type="ECO:0000313" key="3">
    <source>
        <dbReference type="Proteomes" id="UP001176961"/>
    </source>
</evidence>
<evidence type="ECO:0000256" key="1">
    <source>
        <dbReference type="SAM" id="MobiDB-lite"/>
    </source>
</evidence>
<accession>A0AA36MA92</accession>